<comment type="caution">
    <text evidence="6">The sequence shown here is derived from an EMBL/GenBank/DDBJ whole genome shotgun (WGS) entry which is preliminary data.</text>
</comment>
<dbReference type="PANTHER" id="PTHR43149:SF1">
    <property type="entry name" value="DELTA(3,5)-DELTA(2,4)-DIENOYL-COA ISOMERASE, MITOCHONDRIAL"/>
    <property type="match status" value="1"/>
</dbReference>
<sequence length="285" mass="30207">MTLAEGLSSKFLLVSEPSPYVLHIELARKPVNAFSVDFWTAYGALFDRIVAEGRDVRAVVLSSALPKLFTAGIDVADLANTGIRTDGARASLAIRQHILEFQHAISAPERCPFPVIAAVHGLVVGLGLDIISACDIRYAAENAQFTIKEVDVGLAADIGTLAHLPKITGNHSLMRELAYSARLFSATEAAQLGLLSRAVPGARAEVVAAALALARAIASKSPVAVSGTKRVLMHARDHSVAENLEYTAVWNAAALHTDDVTESLRASKTRSAATFAPLRKAAPKL</sequence>
<keyword evidence="7" id="KW-1185">Reference proteome</keyword>
<dbReference type="InterPro" id="IPR045002">
    <property type="entry name" value="Ech1-like"/>
</dbReference>
<organism evidence="6 7">
    <name type="scientific">Mycena belliarum</name>
    <dbReference type="NCBI Taxonomy" id="1033014"/>
    <lineage>
        <taxon>Eukaryota</taxon>
        <taxon>Fungi</taxon>
        <taxon>Dikarya</taxon>
        <taxon>Basidiomycota</taxon>
        <taxon>Agaricomycotina</taxon>
        <taxon>Agaricomycetes</taxon>
        <taxon>Agaricomycetidae</taxon>
        <taxon>Agaricales</taxon>
        <taxon>Marasmiineae</taxon>
        <taxon>Mycenaceae</taxon>
        <taxon>Mycena</taxon>
    </lineage>
</organism>
<dbReference type="Pfam" id="PF00378">
    <property type="entry name" value="ECH_1"/>
    <property type="match status" value="1"/>
</dbReference>
<evidence type="ECO:0000256" key="2">
    <source>
        <dbReference type="ARBA" id="ARBA00005254"/>
    </source>
</evidence>
<reference evidence="6" key="1">
    <citation type="submission" date="2023-03" db="EMBL/GenBank/DDBJ databases">
        <title>Massive genome expansion in bonnet fungi (Mycena s.s.) driven by repeated elements and novel gene families across ecological guilds.</title>
        <authorList>
            <consortium name="Lawrence Berkeley National Laboratory"/>
            <person name="Harder C.B."/>
            <person name="Miyauchi S."/>
            <person name="Viragh M."/>
            <person name="Kuo A."/>
            <person name="Thoen E."/>
            <person name="Andreopoulos B."/>
            <person name="Lu D."/>
            <person name="Skrede I."/>
            <person name="Drula E."/>
            <person name="Henrissat B."/>
            <person name="Morin E."/>
            <person name="Kohler A."/>
            <person name="Barry K."/>
            <person name="LaButti K."/>
            <person name="Morin E."/>
            <person name="Salamov A."/>
            <person name="Lipzen A."/>
            <person name="Mereny Z."/>
            <person name="Hegedus B."/>
            <person name="Baldrian P."/>
            <person name="Stursova M."/>
            <person name="Weitz H."/>
            <person name="Taylor A."/>
            <person name="Grigoriev I.V."/>
            <person name="Nagy L.G."/>
            <person name="Martin F."/>
            <person name="Kauserud H."/>
        </authorList>
    </citation>
    <scope>NUCLEOTIDE SEQUENCE</scope>
    <source>
        <strain evidence="6">CBHHK173m</strain>
    </source>
</reference>
<dbReference type="FunFam" id="1.10.12.10:FF:000004">
    <property type="entry name" value="Delta3,5-delta2,4-dienoyl-CoA isomerase"/>
    <property type="match status" value="1"/>
</dbReference>
<dbReference type="CDD" id="cd06558">
    <property type="entry name" value="crotonase-like"/>
    <property type="match status" value="1"/>
</dbReference>
<evidence type="ECO:0000256" key="4">
    <source>
        <dbReference type="ARBA" id="ARBA00023098"/>
    </source>
</evidence>
<dbReference type="InterPro" id="IPR001753">
    <property type="entry name" value="Enoyl-CoA_hydra/iso"/>
</dbReference>
<dbReference type="GO" id="GO:0005739">
    <property type="term" value="C:mitochondrion"/>
    <property type="evidence" value="ECO:0007669"/>
    <property type="project" value="TreeGrafter"/>
</dbReference>
<evidence type="ECO:0000256" key="3">
    <source>
        <dbReference type="ARBA" id="ARBA00022832"/>
    </source>
</evidence>
<dbReference type="GO" id="GO:0006631">
    <property type="term" value="P:fatty acid metabolic process"/>
    <property type="evidence" value="ECO:0007669"/>
    <property type="project" value="UniProtKB-KW"/>
</dbReference>
<evidence type="ECO:0000313" key="6">
    <source>
        <dbReference type="EMBL" id="KAJ7090727.1"/>
    </source>
</evidence>
<dbReference type="Gene3D" id="1.10.12.10">
    <property type="entry name" value="Lyase 2-enoyl-coa Hydratase, Chain A, domain 2"/>
    <property type="match status" value="1"/>
</dbReference>
<dbReference type="InterPro" id="IPR029045">
    <property type="entry name" value="ClpP/crotonase-like_dom_sf"/>
</dbReference>
<dbReference type="AlphaFoldDB" id="A0AAD6U6H0"/>
<evidence type="ECO:0000256" key="1">
    <source>
        <dbReference type="ARBA" id="ARBA00005005"/>
    </source>
</evidence>
<accession>A0AAD6U6H0</accession>
<gene>
    <name evidence="6" type="ORF">B0H15DRAFT_836700</name>
</gene>
<dbReference type="InterPro" id="IPR014748">
    <property type="entry name" value="Enoyl-CoA_hydra_C"/>
</dbReference>
<dbReference type="PANTHER" id="PTHR43149">
    <property type="entry name" value="ENOYL-COA HYDRATASE"/>
    <property type="match status" value="1"/>
</dbReference>
<keyword evidence="5" id="KW-0413">Isomerase</keyword>
<evidence type="ECO:0000313" key="7">
    <source>
        <dbReference type="Proteomes" id="UP001222325"/>
    </source>
</evidence>
<comment type="pathway">
    <text evidence="1">Lipid metabolism; fatty acid beta-oxidation.</text>
</comment>
<name>A0AAD6U6H0_9AGAR</name>
<proteinExistence type="inferred from homology"/>
<dbReference type="SUPFAM" id="SSF52096">
    <property type="entry name" value="ClpP/crotonase"/>
    <property type="match status" value="1"/>
</dbReference>
<dbReference type="EMBL" id="JARJCN010000021">
    <property type="protein sequence ID" value="KAJ7090727.1"/>
    <property type="molecule type" value="Genomic_DNA"/>
</dbReference>
<dbReference type="GO" id="GO:0051750">
    <property type="term" value="F:delta(3,5)-delta(2,4)-dienoyl-CoA isomerase activity"/>
    <property type="evidence" value="ECO:0007669"/>
    <property type="project" value="TreeGrafter"/>
</dbReference>
<dbReference type="Gene3D" id="3.90.226.10">
    <property type="entry name" value="2-enoyl-CoA Hydratase, Chain A, domain 1"/>
    <property type="match status" value="1"/>
</dbReference>
<dbReference type="Proteomes" id="UP001222325">
    <property type="component" value="Unassembled WGS sequence"/>
</dbReference>
<comment type="similarity">
    <text evidence="2">Belongs to the enoyl-CoA hydratase/isomerase family.</text>
</comment>
<keyword evidence="4" id="KW-0443">Lipid metabolism</keyword>
<protein>
    <submittedName>
        <fullName evidence="6">Delta2-dienoyl-CoA-isomerase</fullName>
    </submittedName>
</protein>
<evidence type="ECO:0000256" key="5">
    <source>
        <dbReference type="ARBA" id="ARBA00023235"/>
    </source>
</evidence>
<keyword evidence="3" id="KW-0276">Fatty acid metabolism</keyword>